<dbReference type="InterPro" id="IPR001849">
    <property type="entry name" value="PH_domain"/>
</dbReference>
<dbReference type="SMART" id="SM00233">
    <property type="entry name" value="PH"/>
    <property type="match status" value="3"/>
</dbReference>
<dbReference type="Pfam" id="PF00169">
    <property type="entry name" value="PH"/>
    <property type="match status" value="2"/>
</dbReference>
<dbReference type="PROSITE" id="PS50003">
    <property type="entry name" value="PH_DOMAIN"/>
    <property type="match status" value="2"/>
</dbReference>
<feature type="domain" description="PH" evidence="2">
    <location>
        <begin position="290"/>
        <end position="407"/>
    </location>
</feature>
<keyword evidence="4" id="KW-1185">Reference proteome</keyword>
<dbReference type="PANTHER" id="PTHR14336">
    <property type="entry name" value="TANDEM PH DOMAIN CONTAINING PROTEIN"/>
    <property type="match status" value="1"/>
</dbReference>
<sequence>MIEFFPTLLSQRDLWMEAFSSRVDFARGEALLADEKIMMRLERDDEDAVDEAHVDKENESSGDNEASDDDDNDKSRESGTEEKFLPPLVMELPSETPRENEDDYMAHSFAFRAAAMEGILIPWQTSTSPIRLPGSSKMKPMAEVYAVLIGHRLCCYGSKESAAAASAATSVRNLTYADDVSPSLDVEVTSCSSWDAPTATWLPINKEKEGLGLKIEVKSSRHGVCFTAPTLEMKLQWLHVLKHELDFVRAERSMSVAELQFTREVAEHLAATAAKAEANQDASAPASSTETKTEGYLRVRHHNLGSVWRDRFVVLDGSKLSIYSNESDAGVDQESDESTPSTALEKHEVVGVEKWHPVFTSKGRSGTGSLKGTGFRIMTSSSIYLECTAISEDEASRWRVAISAATTKEFSDSITTRDSTLPFIPGARMEGYIKLKDPATSKKTVKMKAVKQWKTRYCVVMGSHWLVYANQAQAISSGEAPTPVAVYELVSVTPVEGDDDDSATKFHLHVIPDKRVKCRASSSLERKRWMNAVEDELQTEAKTSEDLARSVKEREEKQAARNAVKTKMHEMKSDARRLSELLGQALQSAQDDSDYESDSDEGILDDAEGGGKQVLQRSRSDYLDGSPESSPMRRRESAFPFDTLDVTKSSKERDTLQPSALGGCFACFFRCIPIRASHGRSTVAPLGIPGYPSTAAACNPQYTCDYYEDDGYRGLTD</sequence>
<comment type="caution">
    <text evidence="3">The sequence shown here is derived from an EMBL/GenBank/DDBJ whole genome shotgun (WGS) entry which is preliminary data.</text>
</comment>
<evidence type="ECO:0000259" key="2">
    <source>
        <dbReference type="PROSITE" id="PS50003"/>
    </source>
</evidence>
<accession>A0A8T1WS78</accession>
<organism evidence="3 4">
    <name type="scientific">Phytophthora boehmeriae</name>
    <dbReference type="NCBI Taxonomy" id="109152"/>
    <lineage>
        <taxon>Eukaryota</taxon>
        <taxon>Sar</taxon>
        <taxon>Stramenopiles</taxon>
        <taxon>Oomycota</taxon>
        <taxon>Peronosporomycetes</taxon>
        <taxon>Peronosporales</taxon>
        <taxon>Peronosporaceae</taxon>
        <taxon>Phytophthora</taxon>
    </lineage>
</organism>
<feature type="domain" description="PH" evidence="2">
    <location>
        <begin position="426"/>
        <end position="538"/>
    </location>
</feature>
<evidence type="ECO:0000313" key="4">
    <source>
        <dbReference type="Proteomes" id="UP000693981"/>
    </source>
</evidence>
<feature type="region of interest" description="Disordered" evidence="1">
    <location>
        <begin position="540"/>
        <end position="640"/>
    </location>
</feature>
<reference evidence="3" key="1">
    <citation type="submission" date="2021-02" db="EMBL/GenBank/DDBJ databases">
        <authorList>
            <person name="Palmer J.M."/>
        </authorList>
    </citation>
    <scope>NUCLEOTIDE SEQUENCE</scope>
    <source>
        <strain evidence="3">SCRP23</strain>
    </source>
</reference>
<feature type="compositionally biased region" description="Acidic residues" evidence="1">
    <location>
        <begin position="60"/>
        <end position="72"/>
    </location>
</feature>
<dbReference type="EMBL" id="JAGDFL010000263">
    <property type="protein sequence ID" value="KAG7394599.1"/>
    <property type="molecule type" value="Genomic_DNA"/>
</dbReference>
<feature type="compositionally biased region" description="Basic and acidic residues" evidence="1">
    <location>
        <begin position="73"/>
        <end position="84"/>
    </location>
</feature>
<feature type="compositionally biased region" description="Basic and acidic residues" evidence="1">
    <location>
        <begin position="542"/>
        <end position="559"/>
    </location>
</feature>
<evidence type="ECO:0000256" key="1">
    <source>
        <dbReference type="SAM" id="MobiDB-lite"/>
    </source>
</evidence>
<dbReference type="AlphaFoldDB" id="A0A8T1WS78"/>
<protein>
    <recommendedName>
        <fullName evidence="2">PH domain-containing protein</fullName>
    </recommendedName>
</protein>
<name>A0A8T1WS78_9STRA</name>
<dbReference type="InterPro" id="IPR051707">
    <property type="entry name" value="PI-Interact_SigTrans_Reg"/>
</dbReference>
<dbReference type="Proteomes" id="UP000693981">
    <property type="component" value="Unassembled WGS sequence"/>
</dbReference>
<feature type="compositionally biased region" description="Basic and acidic residues" evidence="1">
    <location>
        <begin position="567"/>
        <end position="579"/>
    </location>
</feature>
<dbReference type="CDD" id="cd00821">
    <property type="entry name" value="PH"/>
    <property type="match status" value="2"/>
</dbReference>
<evidence type="ECO:0000313" key="3">
    <source>
        <dbReference type="EMBL" id="KAG7394599.1"/>
    </source>
</evidence>
<feature type="compositionally biased region" description="Basic and acidic residues" evidence="1">
    <location>
        <begin position="50"/>
        <end position="59"/>
    </location>
</feature>
<feature type="compositionally biased region" description="Acidic residues" evidence="1">
    <location>
        <begin position="591"/>
        <end position="608"/>
    </location>
</feature>
<gene>
    <name evidence="3" type="ORF">PHYBOEH_004985</name>
</gene>
<feature type="region of interest" description="Disordered" evidence="1">
    <location>
        <begin position="44"/>
        <end position="88"/>
    </location>
</feature>
<dbReference type="OrthoDB" id="128253at2759"/>
<proteinExistence type="predicted"/>